<dbReference type="EMBL" id="CP144747">
    <property type="protein sequence ID" value="WVZ65992.1"/>
    <property type="molecule type" value="Genomic_DNA"/>
</dbReference>
<sequence length="87" mass="9776">MRWVPLPLDSRAALLPPFPICILAHLPALAPSSVYSPRRRRRRRRRRRIGRAAASAPPCGIRRCYLWAIRGGVRCSGLDSATWGVCL</sequence>
<name>A0AAQ3T4I8_PASNO</name>
<evidence type="ECO:0000256" key="1">
    <source>
        <dbReference type="SAM" id="Phobius"/>
    </source>
</evidence>
<proteinExistence type="predicted"/>
<organism evidence="2 3">
    <name type="scientific">Paspalum notatum var. saurae</name>
    <dbReference type="NCBI Taxonomy" id="547442"/>
    <lineage>
        <taxon>Eukaryota</taxon>
        <taxon>Viridiplantae</taxon>
        <taxon>Streptophyta</taxon>
        <taxon>Embryophyta</taxon>
        <taxon>Tracheophyta</taxon>
        <taxon>Spermatophyta</taxon>
        <taxon>Magnoliopsida</taxon>
        <taxon>Liliopsida</taxon>
        <taxon>Poales</taxon>
        <taxon>Poaceae</taxon>
        <taxon>PACMAD clade</taxon>
        <taxon>Panicoideae</taxon>
        <taxon>Andropogonodae</taxon>
        <taxon>Paspaleae</taxon>
        <taxon>Paspalinae</taxon>
        <taxon>Paspalum</taxon>
    </lineage>
</organism>
<evidence type="ECO:0000313" key="2">
    <source>
        <dbReference type="EMBL" id="WVZ65992.1"/>
    </source>
</evidence>
<keyword evidence="1" id="KW-0812">Transmembrane</keyword>
<keyword evidence="1" id="KW-1133">Transmembrane helix</keyword>
<dbReference type="AlphaFoldDB" id="A0AAQ3T4I8"/>
<protein>
    <submittedName>
        <fullName evidence="2">Uncharacterized protein</fullName>
    </submittedName>
</protein>
<accession>A0AAQ3T4I8</accession>
<feature type="transmembrane region" description="Helical" evidence="1">
    <location>
        <begin position="12"/>
        <end position="36"/>
    </location>
</feature>
<reference evidence="2 3" key="1">
    <citation type="submission" date="2024-02" db="EMBL/GenBank/DDBJ databases">
        <title>High-quality chromosome-scale genome assembly of Pensacola bahiagrass (Paspalum notatum Flugge var. saurae).</title>
        <authorList>
            <person name="Vega J.M."/>
            <person name="Podio M."/>
            <person name="Orjuela J."/>
            <person name="Siena L.A."/>
            <person name="Pessino S.C."/>
            <person name="Combes M.C."/>
            <person name="Mariac C."/>
            <person name="Albertini E."/>
            <person name="Pupilli F."/>
            <person name="Ortiz J.P.A."/>
            <person name="Leblanc O."/>
        </authorList>
    </citation>
    <scope>NUCLEOTIDE SEQUENCE [LARGE SCALE GENOMIC DNA]</scope>
    <source>
        <strain evidence="2">R1</strain>
        <tissue evidence="2">Leaf</tissue>
    </source>
</reference>
<gene>
    <name evidence="2" type="ORF">U9M48_015271</name>
</gene>
<dbReference type="Proteomes" id="UP001341281">
    <property type="component" value="Chromosome 03"/>
</dbReference>
<keyword evidence="1" id="KW-0472">Membrane</keyword>
<evidence type="ECO:0000313" key="3">
    <source>
        <dbReference type="Proteomes" id="UP001341281"/>
    </source>
</evidence>
<keyword evidence="3" id="KW-1185">Reference proteome</keyword>